<accession>A0ACC2DMK8</accession>
<proteinExistence type="predicted"/>
<comment type="caution">
    <text evidence="1">The sequence shown here is derived from an EMBL/GenBank/DDBJ whole genome shotgun (WGS) entry which is preliminary data.</text>
</comment>
<sequence>MAKTKEPNTAPQAEHSYPLTLGSSLADDQHSSSRFYSLRYEFKPASIDTSRPGSLQKGLDNKVTVEFSNNQPGKPKVAFQGNIEECKDLDAVIFFDGRSFRLERLHRAVKSLRHVRQPGEAALGATTSVTATAGPNGDPKASPMHLNGAQSGSAHVSDKGALKMPLIRDHVEEIVIGKPDTPAQKKHSKKAQGEKMNKKNLSKALSPDDHKRELHELSKHLDGADGAEKVPAKKAKVDNSEKANDVIVDEEVVEEHESDYILEDIDASEEEDGEVNKAGTDPVAILRAQAAANAAATKQSSSGSETSGSSSGSGSDGSSSESAGTEDDEDSGSSGADI</sequence>
<keyword evidence="2" id="KW-1185">Reference proteome</keyword>
<reference evidence="2" key="1">
    <citation type="journal article" date="2024" name="Proc. Natl. Acad. Sci. U.S.A.">
        <title>Extraordinary preservation of gene collinearity over three hundred million years revealed in homosporous lycophytes.</title>
        <authorList>
            <person name="Li C."/>
            <person name="Wickell D."/>
            <person name="Kuo L.Y."/>
            <person name="Chen X."/>
            <person name="Nie B."/>
            <person name="Liao X."/>
            <person name="Peng D."/>
            <person name="Ji J."/>
            <person name="Jenkins J."/>
            <person name="Williams M."/>
            <person name="Shu S."/>
            <person name="Plott C."/>
            <person name="Barry K."/>
            <person name="Rajasekar S."/>
            <person name="Grimwood J."/>
            <person name="Han X."/>
            <person name="Sun S."/>
            <person name="Hou Z."/>
            <person name="He W."/>
            <person name="Dai G."/>
            <person name="Sun C."/>
            <person name="Schmutz J."/>
            <person name="Leebens-Mack J.H."/>
            <person name="Li F.W."/>
            <person name="Wang L."/>
        </authorList>
    </citation>
    <scope>NUCLEOTIDE SEQUENCE [LARGE SCALE GENOMIC DNA]</scope>
    <source>
        <strain evidence="2">cv. PW_Plant_1</strain>
    </source>
</reference>
<dbReference type="Proteomes" id="UP001162992">
    <property type="component" value="Chromosome 5"/>
</dbReference>
<evidence type="ECO:0000313" key="2">
    <source>
        <dbReference type="Proteomes" id="UP001162992"/>
    </source>
</evidence>
<organism evidence="1 2">
    <name type="scientific">Diphasiastrum complanatum</name>
    <name type="common">Issler's clubmoss</name>
    <name type="synonym">Lycopodium complanatum</name>
    <dbReference type="NCBI Taxonomy" id="34168"/>
    <lineage>
        <taxon>Eukaryota</taxon>
        <taxon>Viridiplantae</taxon>
        <taxon>Streptophyta</taxon>
        <taxon>Embryophyta</taxon>
        <taxon>Tracheophyta</taxon>
        <taxon>Lycopodiopsida</taxon>
        <taxon>Lycopodiales</taxon>
        <taxon>Lycopodiaceae</taxon>
        <taxon>Lycopodioideae</taxon>
        <taxon>Diphasiastrum</taxon>
    </lineage>
</organism>
<evidence type="ECO:0000313" key="1">
    <source>
        <dbReference type="EMBL" id="KAJ7555498.1"/>
    </source>
</evidence>
<protein>
    <submittedName>
        <fullName evidence="1">Uncharacterized protein</fullName>
    </submittedName>
</protein>
<gene>
    <name evidence="1" type="ORF">O6H91_05G041600</name>
</gene>
<dbReference type="EMBL" id="CM055096">
    <property type="protein sequence ID" value="KAJ7555498.1"/>
    <property type="molecule type" value="Genomic_DNA"/>
</dbReference>
<name>A0ACC2DMK8_DIPCM</name>